<name>A0A427AN24_ENSVE</name>
<protein>
    <submittedName>
        <fullName evidence="2">Uncharacterized protein</fullName>
    </submittedName>
</protein>
<feature type="region of interest" description="Disordered" evidence="1">
    <location>
        <begin position="71"/>
        <end position="138"/>
    </location>
</feature>
<gene>
    <name evidence="2" type="ORF">B296_00009733</name>
</gene>
<evidence type="ECO:0000313" key="2">
    <source>
        <dbReference type="EMBL" id="RRT77622.1"/>
    </source>
</evidence>
<proteinExistence type="predicted"/>
<evidence type="ECO:0000256" key="1">
    <source>
        <dbReference type="SAM" id="MobiDB-lite"/>
    </source>
</evidence>
<reference evidence="2 3" key="1">
    <citation type="journal article" date="2014" name="Agronomy (Basel)">
        <title>A Draft Genome Sequence for Ensete ventricosum, the Drought-Tolerant Tree Against Hunger.</title>
        <authorList>
            <person name="Harrison J."/>
            <person name="Moore K.A."/>
            <person name="Paszkiewicz K."/>
            <person name="Jones T."/>
            <person name="Grant M."/>
            <person name="Ambacheew D."/>
            <person name="Muzemil S."/>
            <person name="Studholme D.J."/>
        </authorList>
    </citation>
    <scope>NUCLEOTIDE SEQUENCE [LARGE SCALE GENOMIC DNA]</scope>
</reference>
<dbReference type="Proteomes" id="UP000287651">
    <property type="component" value="Unassembled WGS sequence"/>
</dbReference>
<evidence type="ECO:0000313" key="3">
    <source>
        <dbReference type="Proteomes" id="UP000287651"/>
    </source>
</evidence>
<feature type="compositionally biased region" description="Basic and acidic residues" evidence="1">
    <location>
        <begin position="71"/>
        <end position="104"/>
    </location>
</feature>
<sequence length="179" mass="20189">MQKWGNLRLPIAETRAADEIIAANPREATPDNTYVCSFFHLILVAVDAVARTGWRRMSSWKHDEDQLLRCPRDSDGRRRLHRPNDGAFPRRPELKTPRRSRLVEGEEEEEEDGKKHHDRFCVDSHGGGGGGSKSVKEEKLWVGEKRRALVISSTEAAMVDGFNGGVAHEKDTWNGSPSF</sequence>
<dbReference type="AlphaFoldDB" id="A0A427AN24"/>
<feature type="compositionally biased region" description="Basic and acidic residues" evidence="1">
    <location>
        <begin position="112"/>
        <end position="122"/>
    </location>
</feature>
<comment type="caution">
    <text evidence="2">The sequence shown here is derived from an EMBL/GenBank/DDBJ whole genome shotgun (WGS) entry which is preliminary data.</text>
</comment>
<dbReference type="EMBL" id="AMZH03001886">
    <property type="protein sequence ID" value="RRT77622.1"/>
    <property type="molecule type" value="Genomic_DNA"/>
</dbReference>
<organism evidence="2 3">
    <name type="scientific">Ensete ventricosum</name>
    <name type="common">Abyssinian banana</name>
    <name type="synonym">Musa ensete</name>
    <dbReference type="NCBI Taxonomy" id="4639"/>
    <lineage>
        <taxon>Eukaryota</taxon>
        <taxon>Viridiplantae</taxon>
        <taxon>Streptophyta</taxon>
        <taxon>Embryophyta</taxon>
        <taxon>Tracheophyta</taxon>
        <taxon>Spermatophyta</taxon>
        <taxon>Magnoliopsida</taxon>
        <taxon>Liliopsida</taxon>
        <taxon>Zingiberales</taxon>
        <taxon>Musaceae</taxon>
        <taxon>Ensete</taxon>
    </lineage>
</organism>
<accession>A0A427AN24</accession>